<dbReference type="EMBL" id="ML978121">
    <property type="protein sequence ID" value="KAF2103983.1"/>
    <property type="molecule type" value="Genomic_DNA"/>
</dbReference>
<evidence type="ECO:0000256" key="2">
    <source>
        <dbReference type="SAM" id="Phobius"/>
    </source>
</evidence>
<dbReference type="InterPro" id="IPR033121">
    <property type="entry name" value="PEPTIDASE_A1"/>
</dbReference>
<evidence type="ECO:0000313" key="5">
    <source>
        <dbReference type="Proteomes" id="UP000799772"/>
    </source>
</evidence>
<protein>
    <submittedName>
        <fullName evidence="4">Acid protease</fullName>
    </submittedName>
</protein>
<feature type="transmembrane region" description="Helical" evidence="2">
    <location>
        <begin position="412"/>
        <end position="435"/>
    </location>
</feature>
<dbReference type="AlphaFoldDB" id="A0A9P4IQ16"/>
<gene>
    <name evidence="4" type="ORF">NA57DRAFT_27793</name>
</gene>
<dbReference type="Gene3D" id="2.40.70.10">
    <property type="entry name" value="Acid Proteases"/>
    <property type="match status" value="2"/>
</dbReference>
<keyword evidence="2" id="KW-0812">Transmembrane</keyword>
<feature type="non-terminal residue" evidence="4">
    <location>
        <position position="1"/>
    </location>
</feature>
<dbReference type="CDD" id="cd05471">
    <property type="entry name" value="pepsin_like"/>
    <property type="match status" value="1"/>
</dbReference>
<dbReference type="PROSITE" id="PS51767">
    <property type="entry name" value="PEPTIDASE_A1"/>
    <property type="match status" value="1"/>
</dbReference>
<organism evidence="4 5">
    <name type="scientific">Rhizodiscina lignyota</name>
    <dbReference type="NCBI Taxonomy" id="1504668"/>
    <lineage>
        <taxon>Eukaryota</taxon>
        <taxon>Fungi</taxon>
        <taxon>Dikarya</taxon>
        <taxon>Ascomycota</taxon>
        <taxon>Pezizomycotina</taxon>
        <taxon>Dothideomycetes</taxon>
        <taxon>Pleosporomycetidae</taxon>
        <taxon>Aulographales</taxon>
        <taxon>Rhizodiscinaceae</taxon>
        <taxon>Rhizodiscina</taxon>
    </lineage>
</organism>
<dbReference type="InterPro" id="IPR001461">
    <property type="entry name" value="Aspartic_peptidase_A1"/>
</dbReference>
<keyword evidence="2" id="KW-1133">Transmembrane helix</keyword>
<accession>A0A9P4IQ16</accession>
<feature type="domain" description="Peptidase A1" evidence="3">
    <location>
        <begin position="20"/>
        <end position="375"/>
    </location>
</feature>
<evidence type="ECO:0000313" key="4">
    <source>
        <dbReference type="EMBL" id="KAF2103983.1"/>
    </source>
</evidence>
<dbReference type="InterPro" id="IPR021109">
    <property type="entry name" value="Peptidase_aspartic_dom_sf"/>
</dbReference>
<keyword evidence="5" id="KW-1185">Reference proteome</keyword>
<name>A0A9P4IQ16_9PEZI</name>
<dbReference type="GO" id="GO:0004190">
    <property type="term" value="F:aspartic-type endopeptidase activity"/>
    <property type="evidence" value="ECO:0007669"/>
    <property type="project" value="InterPro"/>
</dbReference>
<sequence length="439" mass="46670">PAPYVAAPTQQFDGNDGQWSTFAISVGTPGQSFRILPSTSGSETWIPVPQGCTSSDPDNCASLRGADPFNGRASSGFLTNQSSTWDEIGLYSLDLEANLNYTGNGLYGYDTVALGSPSDSSRLSVNHSVVAGIADKDYFLGIFGLGNRPLSFSSSANNSQGFLQLANDAREVPSLSFGYTAGAVYQNKQVPGSLVLGGYDSSRFTANDMSFSFASADAKALTVGVQSIIADNTLLGTASFTEGSGGFLAVVDSTVPYLFLPNQTCDTMANALGLTFDETTELYTINDTMHSKLKSLNPSFTFKLGNTAFDNGNSTNIQLPYAAFDLQASWPIYQNPTNYFPVRRSQNDTQYTIGRAFLQEAYLIVDYERTNFSISQAVFSDPMPPSQIVSIIEASLSNDDSSSSSSSLSGGAIAGIVIGAIAGVVLLALAGFLLFRRRR</sequence>
<dbReference type="PRINTS" id="PR00792">
    <property type="entry name" value="PEPSIN"/>
</dbReference>
<dbReference type="Pfam" id="PF00026">
    <property type="entry name" value="Asp"/>
    <property type="match status" value="1"/>
</dbReference>
<evidence type="ECO:0000256" key="1">
    <source>
        <dbReference type="ARBA" id="ARBA00007447"/>
    </source>
</evidence>
<dbReference type="SUPFAM" id="SSF50630">
    <property type="entry name" value="Acid proteases"/>
    <property type="match status" value="1"/>
</dbReference>
<dbReference type="PANTHER" id="PTHR47966:SF51">
    <property type="entry name" value="BETA-SITE APP-CLEAVING ENZYME, ISOFORM A-RELATED"/>
    <property type="match status" value="1"/>
</dbReference>
<keyword evidence="4" id="KW-0645">Protease</keyword>
<evidence type="ECO:0000259" key="3">
    <source>
        <dbReference type="PROSITE" id="PS51767"/>
    </source>
</evidence>
<dbReference type="GO" id="GO:0000324">
    <property type="term" value="C:fungal-type vacuole"/>
    <property type="evidence" value="ECO:0007669"/>
    <property type="project" value="TreeGrafter"/>
</dbReference>
<dbReference type="Proteomes" id="UP000799772">
    <property type="component" value="Unassembled WGS sequence"/>
</dbReference>
<dbReference type="PANTHER" id="PTHR47966">
    <property type="entry name" value="BETA-SITE APP-CLEAVING ENZYME, ISOFORM A-RELATED"/>
    <property type="match status" value="1"/>
</dbReference>
<keyword evidence="2" id="KW-0472">Membrane</keyword>
<comment type="similarity">
    <text evidence="1">Belongs to the peptidase A1 family.</text>
</comment>
<dbReference type="InterPro" id="IPR034164">
    <property type="entry name" value="Pepsin-like_dom"/>
</dbReference>
<proteinExistence type="inferred from homology"/>
<reference evidence="4" key="1">
    <citation type="journal article" date="2020" name="Stud. Mycol.">
        <title>101 Dothideomycetes genomes: a test case for predicting lifestyles and emergence of pathogens.</title>
        <authorList>
            <person name="Haridas S."/>
            <person name="Albert R."/>
            <person name="Binder M."/>
            <person name="Bloem J."/>
            <person name="Labutti K."/>
            <person name="Salamov A."/>
            <person name="Andreopoulos B."/>
            <person name="Baker S."/>
            <person name="Barry K."/>
            <person name="Bills G."/>
            <person name="Bluhm B."/>
            <person name="Cannon C."/>
            <person name="Castanera R."/>
            <person name="Culley D."/>
            <person name="Daum C."/>
            <person name="Ezra D."/>
            <person name="Gonzalez J."/>
            <person name="Henrissat B."/>
            <person name="Kuo A."/>
            <person name="Liang C."/>
            <person name="Lipzen A."/>
            <person name="Lutzoni F."/>
            <person name="Magnuson J."/>
            <person name="Mondo S."/>
            <person name="Nolan M."/>
            <person name="Ohm R."/>
            <person name="Pangilinan J."/>
            <person name="Park H.-J."/>
            <person name="Ramirez L."/>
            <person name="Alfaro M."/>
            <person name="Sun H."/>
            <person name="Tritt A."/>
            <person name="Yoshinaga Y."/>
            <person name="Zwiers L.-H."/>
            <person name="Turgeon B."/>
            <person name="Goodwin S."/>
            <person name="Spatafora J."/>
            <person name="Crous P."/>
            <person name="Grigoriev I."/>
        </authorList>
    </citation>
    <scope>NUCLEOTIDE SEQUENCE</scope>
    <source>
        <strain evidence="4">CBS 133067</strain>
    </source>
</reference>
<dbReference type="GO" id="GO:0006508">
    <property type="term" value="P:proteolysis"/>
    <property type="evidence" value="ECO:0007669"/>
    <property type="project" value="UniProtKB-KW"/>
</dbReference>
<keyword evidence="4" id="KW-0378">Hydrolase</keyword>
<feature type="non-terminal residue" evidence="4">
    <location>
        <position position="439"/>
    </location>
</feature>
<comment type="caution">
    <text evidence="4">The sequence shown here is derived from an EMBL/GenBank/DDBJ whole genome shotgun (WGS) entry which is preliminary data.</text>
</comment>
<dbReference type="OrthoDB" id="4074350at2759"/>